<gene>
    <name evidence="2" type="ORF">BGZ65_004320</name>
</gene>
<dbReference type="OrthoDB" id="298344at2759"/>
<dbReference type="SUPFAM" id="SSF51197">
    <property type="entry name" value="Clavaminate synthase-like"/>
    <property type="match status" value="1"/>
</dbReference>
<dbReference type="PROSITE" id="PS51184">
    <property type="entry name" value="JMJC"/>
    <property type="match status" value="1"/>
</dbReference>
<dbReference type="AlphaFoldDB" id="A0A9P6M8Y7"/>
<dbReference type="Pfam" id="PF02373">
    <property type="entry name" value="JmjC"/>
    <property type="match status" value="1"/>
</dbReference>
<feature type="domain" description="JmjC" evidence="1">
    <location>
        <begin position="1"/>
        <end position="147"/>
    </location>
</feature>
<evidence type="ECO:0000313" key="2">
    <source>
        <dbReference type="EMBL" id="KAF9981094.1"/>
    </source>
</evidence>
<name>A0A9P6M8Y7_9FUNG</name>
<evidence type="ECO:0000259" key="1">
    <source>
        <dbReference type="PROSITE" id="PS51184"/>
    </source>
</evidence>
<dbReference type="InterPro" id="IPR003347">
    <property type="entry name" value="JmjC_dom"/>
</dbReference>
<sequence>MGENDLNGFCPQIAAEYLMTYIGQNGTWTPAHIDHCGAIGHNIMVSADNGSSIWFSISVNNMDSFEELCRSIGREPQFENYFLSVDELALADFPVYVTEQKTGDIILIPSLSYHQVVNLGAATIKVAWNRRTTSYIKLAVDTVLPRYTAINNPEVFRIKSVIKYTLEAWTILLVENTKNTAVSKEAFCCSFKELVLLFKRVVEEDWIDIDNLKNEKWANMDSQPLAFHAPDRSNNTASVTCDFCKTDIFKPTTFALDALP</sequence>
<dbReference type="Proteomes" id="UP000749646">
    <property type="component" value="Unassembled WGS sequence"/>
</dbReference>
<dbReference type="Gene3D" id="2.60.120.650">
    <property type="entry name" value="Cupin"/>
    <property type="match status" value="1"/>
</dbReference>
<keyword evidence="3" id="KW-1185">Reference proteome</keyword>
<organism evidence="2 3">
    <name type="scientific">Modicella reniformis</name>
    <dbReference type="NCBI Taxonomy" id="1440133"/>
    <lineage>
        <taxon>Eukaryota</taxon>
        <taxon>Fungi</taxon>
        <taxon>Fungi incertae sedis</taxon>
        <taxon>Mucoromycota</taxon>
        <taxon>Mortierellomycotina</taxon>
        <taxon>Mortierellomycetes</taxon>
        <taxon>Mortierellales</taxon>
        <taxon>Mortierellaceae</taxon>
        <taxon>Modicella</taxon>
    </lineage>
</organism>
<evidence type="ECO:0000313" key="3">
    <source>
        <dbReference type="Proteomes" id="UP000749646"/>
    </source>
</evidence>
<dbReference type="EMBL" id="JAAAHW010003745">
    <property type="protein sequence ID" value="KAF9981094.1"/>
    <property type="molecule type" value="Genomic_DNA"/>
</dbReference>
<reference evidence="2" key="1">
    <citation type="journal article" date="2020" name="Fungal Divers.">
        <title>Resolving the Mortierellaceae phylogeny through synthesis of multi-gene phylogenetics and phylogenomics.</title>
        <authorList>
            <person name="Vandepol N."/>
            <person name="Liber J."/>
            <person name="Desiro A."/>
            <person name="Na H."/>
            <person name="Kennedy M."/>
            <person name="Barry K."/>
            <person name="Grigoriev I.V."/>
            <person name="Miller A.N."/>
            <person name="O'Donnell K."/>
            <person name="Stajich J.E."/>
            <person name="Bonito G."/>
        </authorList>
    </citation>
    <scope>NUCLEOTIDE SEQUENCE</scope>
    <source>
        <strain evidence="2">MES-2147</strain>
    </source>
</reference>
<accession>A0A9P6M8Y7</accession>
<protein>
    <recommendedName>
        <fullName evidence="1">JmjC domain-containing protein</fullName>
    </recommendedName>
</protein>
<dbReference type="SMART" id="SM00558">
    <property type="entry name" value="JmjC"/>
    <property type="match status" value="1"/>
</dbReference>
<proteinExistence type="predicted"/>
<comment type="caution">
    <text evidence="2">The sequence shown here is derived from an EMBL/GenBank/DDBJ whole genome shotgun (WGS) entry which is preliminary data.</text>
</comment>